<evidence type="ECO:0000256" key="4">
    <source>
        <dbReference type="ARBA" id="ARBA00023136"/>
    </source>
</evidence>
<feature type="transmembrane region" description="Helical" evidence="5">
    <location>
        <begin position="63"/>
        <end position="81"/>
    </location>
</feature>
<dbReference type="PANTHER" id="PTHR43359">
    <property type="entry name" value="FORMATE HYDROGENLYASE SUBUNIT 4"/>
    <property type="match status" value="1"/>
</dbReference>
<dbReference type="Proteomes" id="UP000033428">
    <property type="component" value="Unassembled WGS sequence"/>
</dbReference>
<comment type="caution">
    <text evidence="6">The sequence shown here is derived from an EMBL/GenBank/DDBJ whole genome shotgun (WGS) entry which is preliminary data.</text>
</comment>
<feature type="transmembrane region" description="Helical" evidence="5">
    <location>
        <begin position="156"/>
        <end position="173"/>
    </location>
</feature>
<feature type="transmembrane region" description="Helical" evidence="5">
    <location>
        <begin position="216"/>
        <end position="248"/>
    </location>
</feature>
<dbReference type="EMBL" id="JYNY01000032">
    <property type="protein sequence ID" value="KJJ85973.1"/>
    <property type="molecule type" value="Genomic_DNA"/>
</dbReference>
<evidence type="ECO:0000256" key="5">
    <source>
        <dbReference type="SAM" id="Phobius"/>
    </source>
</evidence>
<keyword evidence="2 5" id="KW-0812">Transmembrane</keyword>
<evidence type="ECO:0000256" key="1">
    <source>
        <dbReference type="ARBA" id="ARBA00004141"/>
    </source>
</evidence>
<feature type="transmembrane region" description="Helical" evidence="5">
    <location>
        <begin position="6"/>
        <end position="24"/>
    </location>
</feature>
<protein>
    <submittedName>
        <fullName evidence="6">Ech hydrogenase subunit B</fullName>
    </submittedName>
</protein>
<evidence type="ECO:0000256" key="2">
    <source>
        <dbReference type="ARBA" id="ARBA00022692"/>
    </source>
</evidence>
<dbReference type="PANTHER" id="PTHR43359:SF1">
    <property type="entry name" value="FORMATE HYDROGENLYASE SUBUNIT 4-RELATED"/>
    <property type="match status" value="1"/>
</dbReference>
<reference evidence="6 7" key="1">
    <citation type="submission" date="2015-02" db="EMBL/GenBank/DDBJ databases">
        <title>Single-cell genomics of uncultivated deep-branching MTB reveals a conserved set of magnetosome genes.</title>
        <authorList>
            <person name="Kolinko S."/>
            <person name="Richter M."/>
            <person name="Glockner F.O."/>
            <person name="Brachmann A."/>
            <person name="Schuler D."/>
        </authorList>
    </citation>
    <scope>NUCLEOTIDE SEQUENCE [LARGE SCALE GENOMIC DNA]</scope>
    <source>
        <strain evidence="6">SKK-01</strain>
    </source>
</reference>
<proteinExistence type="predicted"/>
<organism evidence="6 7">
    <name type="scientific">Candidatus Omnitrophus magneticus</name>
    <dbReference type="NCBI Taxonomy" id="1609969"/>
    <lineage>
        <taxon>Bacteria</taxon>
        <taxon>Pseudomonadati</taxon>
        <taxon>Candidatus Omnitrophota</taxon>
        <taxon>Candidatus Omnitrophus</taxon>
    </lineage>
</organism>
<evidence type="ECO:0000256" key="3">
    <source>
        <dbReference type="ARBA" id="ARBA00022989"/>
    </source>
</evidence>
<feature type="transmembrane region" description="Helical" evidence="5">
    <location>
        <begin position="260"/>
        <end position="282"/>
    </location>
</feature>
<keyword evidence="4 5" id="KW-0472">Membrane</keyword>
<evidence type="ECO:0000313" key="6">
    <source>
        <dbReference type="EMBL" id="KJJ85973.1"/>
    </source>
</evidence>
<dbReference type="InterPro" id="IPR052561">
    <property type="entry name" value="ComplexI_Subunit1"/>
</dbReference>
<name>A0A0F0CRM4_9BACT</name>
<gene>
    <name evidence="6" type="ORF">OMAG_000157</name>
</gene>
<comment type="subcellular location">
    <subcellularLocation>
        <location evidence="1">Membrane</location>
        <topology evidence="1">Multi-pass membrane protein</topology>
    </subcellularLocation>
</comment>
<dbReference type="PATRIC" id="fig|1609969.3.peg.193"/>
<sequence>MNMFIKIILYLFLTPILGGLLSGIDRKLSARMQERVGPPIWQPFMDVLKLFEKENLVVRRSQNFYVFFYFLLIVFAGGLFFTGKDMLLFIFALTLAGTFFILAGYKASSPYSFIGAEREILQMISYEPALLFGAIGLYMVSGSFSVSDIISSNKNIFLFLPGVLFSIIFILAIKFRKSPFDLSTSHHAHQELIKGITTEFSGETLALIEIAHWYEYVFVLGIVYLFFSANPILGIAVCGSVFFLMILIDNVCARVKWQMILASSWIIALVFGLGNIMILFFFMR</sequence>
<evidence type="ECO:0000313" key="7">
    <source>
        <dbReference type="Proteomes" id="UP000033428"/>
    </source>
</evidence>
<dbReference type="GO" id="GO:0005886">
    <property type="term" value="C:plasma membrane"/>
    <property type="evidence" value="ECO:0007669"/>
    <property type="project" value="TreeGrafter"/>
</dbReference>
<accession>A0A0F0CRM4</accession>
<feature type="transmembrane region" description="Helical" evidence="5">
    <location>
        <begin position="87"/>
        <end position="108"/>
    </location>
</feature>
<dbReference type="AlphaFoldDB" id="A0A0F0CRM4"/>
<feature type="transmembrane region" description="Helical" evidence="5">
    <location>
        <begin position="129"/>
        <end position="150"/>
    </location>
</feature>
<keyword evidence="3 5" id="KW-1133">Transmembrane helix</keyword>
<keyword evidence="7" id="KW-1185">Reference proteome</keyword>
<dbReference type="Pfam" id="PF00146">
    <property type="entry name" value="NADHdh"/>
    <property type="match status" value="1"/>
</dbReference>
<dbReference type="InterPro" id="IPR001694">
    <property type="entry name" value="NADH_UbQ_OxRdtase_su1/FPO"/>
</dbReference>